<proteinExistence type="predicted"/>
<sequence length="38" mass="4118">MLELSGESILNLSEDPFGVLAPSHLTRTVIMNTSLISM</sequence>
<accession>A0A381ZWP5</accession>
<organism evidence="1">
    <name type="scientific">marine metagenome</name>
    <dbReference type="NCBI Taxonomy" id="408172"/>
    <lineage>
        <taxon>unclassified sequences</taxon>
        <taxon>metagenomes</taxon>
        <taxon>ecological metagenomes</taxon>
    </lineage>
</organism>
<dbReference type="EMBL" id="UINC01022876">
    <property type="protein sequence ID" value="SVA93401.1"/>
    <property type="molecule type" value="Genomic_DNA"/>
</dbReference>
<name>A0A381ZWP5_9ZZZZ</name>
<protein>
    <submittedName>
        <fullName evidence="1">Uncharacterized protein</fullName>
    </submittedName>
</protein>
<evidence type="ECO:0000313" key="1">
    <source>
        <dbReference type="EMBL" id="SVA93401.1"/>
    </source>
</evidence>
<gene>
    <name evidence="1" type="ORF">METZ01_LOCUS146255</name>
</gene>
<reference evidence="1" key="1">
    <citation type="submission" date="2018-05" db="EMBL/GenBank/DDBJ databases">
        <authorList>
            <person name="Lanie J.A."/>
            <person name="Ng W.-L."/>
            <person name="Kazmierczak K.M."/>
            <person name="Andrzejewski T.M."/>
            <person name="Davidsen T.M."/>
            <person name="Wayne K.J."/>
            <person name="Tettelin H."/>
            <person name="Glass J.I."/>
            <person name="Rusch D."/>
            <person name="Podicherti R."/>
            <person name="Tsui H.-C.T."/>
            <person name="Winkler M.E."/>
        </authorList>
    </citation>
    <scope>NUCLEOTIDE SEQUENCE</scope>
</reference>
<dbReference type="AlphaFoldDB" id="A0A381ZWP5"/>